<dbReference type="Gene3D" id="1.50.10.10">
    <property type="match status" value="1"/>
</dbReference>
<dbReference type="GO" id="GO:0005783">
    <property type="term" value="C:endoplasmic reticulum"/>
    <property type="evidence" value="ECO:0007669"/>
    <property type="project" value="TreeGrafter"/>
</dbReference>
<evidence type="ECO:0000256" key="1">
    <source>
        <dbReference type="ARBA" id="ARBA00001913"/>
    </source>
</evidence>
<dbReference type="Pfam" id="PF01532">
    <property type="entry name" value="Glyco_hydro_47"/>
    <property type="match status" value="1"/>
</dbReference>
<feature type="active site" description="Proton donor" evidence="11">
    <location>
        <position position="356"/>
    </location>
</feature>
<dbReference type="InterPro" id="IPR036026">
    <property type="entry name" value="Seven-hairpin_glycosidases"/>
</dbReference>
<evidence type="ECO:0000256" key="8">
    <source>
        <dbReference type="ARBA" id="ARBA00023295"/>
    </source>
</evidence>
<keyword evidence="12" id="KW-0106">Calcium</keyword>
<dbReference type="PRINTS" id="PR00747">
    <property type="entry name" value="GLYHDRLASE47"/>
</dbReference>
<dbReference type="InterPro" id="IPR012341">
    <property type="entry name" value="6hp_glycosidase-like_sf"/>
</dbReference>
<keyword evidence="8 13" id="KW-0326">Glycosidase</keyword>
<comment type="cofactor">
    <cofactor evidence="1 12">
        <name>Ca(2+)</name>
        <dbReference type="ChEBI" id="CHEBI:29108"/>
    </cofactor>
</comment>
<dbReference type="InterPro" id="IPR001382">
    <property type="entry name" value="Glyco_hydro_47"/>
</dbReference>
<dbReference type="PANTHER" id="PTHR11742:SF101">
    <property type="entry name" value="MANNOSYL-OLIGOSACCHARIDE ALPHA-1,2-MANNOSIDASE 1B"/>
    <property type="match status" value="1"/>
</dbReference>
<evidence type="ECO:0000256" key="11">
    <source>
        <dbReference type="PIRSR" id="PIRSR601382-1"/>
    </source>
</evidence>
<dbReference type="GO" id="GO:0005509">
    <property type="term" value="F:calcium ion binding"/>
    <property type="evidence" value="ECO:0007669"/>
    <property type="project" value="InterPro"/>
</dbReference>
<keyword evidence="12" id="KW-0479">Metal-binding</keyword>
<accession>A0A6A4IGK5</accession>
<dbReference type="Proteomes" id="UP000799118">
    <property type="component" value="Unassembled WGS sequence"/>
</dbReference>
<evidence type="ECO:0000256" key="3">
    <source>
        <dbReference type="ARBA" id="ARBA00007658"/>
    </source>
</evidence>
<dbReference type="AlphaFoldDB" id="A0A6A4IGK5"/>
<dbReference type="OrthoDB" id="8118055at2759"/>
<comment type="catalytic activity">
    <reaction evidence="9">
        <text>N(4)-(alpha-D-Man-(1-&gt;2)-alpha-D-Man-(1-&gt;2)-alpha-D-Man-(1-&gt;3)-[alpha-D-Man-(1-&gt;3)-[alpha-D-Man-(1-&gt;2)-alpha-D-Man-(1-&gt;6)]-alpha-D-Man-(1-&gt;6)]-beta-D-Man-(1-&gt;4)-beta-D-GlcNAc-(1-&gt;4)-beta-D-GlcNAc)-L-asparaginyl-[protein] (N-glucan mannose isomer 8A1,2,3B1,3) + 3 H2O = N(4)-(alpha-D-Man-(1-&gt;3)-[alpha-D-Man-(1-&gt;3)-[alpha-D-Man-(1-&gt;6)]-alpha-D-Man-(1-&gt;6)]-beta-D-Man-(1-&gt;4)-beta-D-GlcNAc-(1-&gt;4)-beta-D-GlcNAc)-L-asparaginyl-[protein] (N-glucan mannose isomer 5A1,2) + 3 beta-D-mannose</text>
        <dbReference type="Rhea" id="RHEA:56028"/>
        <dbReference type="Rhea" id="RHEA-COMP:14358"/>
        <dbReference type="Rhea" id="RHEA-COMP:14367"/>
        <dbReference type="ChEBI" id="CHEBI:15377"/>
        <dbReference type="ChEBI" id="CHEBI:28563"/>
        <dbReference type="ChEBI" id="CHEBI:59087"/>
        <dbReference type="ChEBI" id="CHEBI:60628"/>
        <dbReference type="EC" id="3.2.1.113"/>
    </reaction>
</comment>
<dbReference type="GO" id="GO:0004571">
    <property type="term" value="F:mannosyl-oligosaccharide 1,2-alpha-mannosidase activity"/>
    <property type="evidence" value="ECO:0007669"/>
    <property type="project" value="UniProtKB-EC"/>
</dbReference>
<keyword evidence="6" id="KW-1015">Disulfide bond</keyword>
<protein>
    <recommendedName>
        <fullName evidence="13">alpha-1,2-Mannosidase</fullName>
        <ecNumber evidence="13">3.2.1.-</ecNumber>
    </recommendedName>
</protein>
<dbReference type="InterPro" id="IPR050749">
    <property type="entry name" value="Glycosyl_Hydrolase_47"/>
</dbReference>
<evidence type="ECO:0000256" key="4">
    <source>
        <dbReference type="ARBA" id="ARBA00022729"/>
    </source>
</evidence>
<sequence length="524" mass="57507">MLLKLALTLAICLVSTLAGQVQLPDLQLPPNSAVVKSTVKHMFIDSYNAYRRVSVFIPLSLTVNRMNAHRKYAWGHDDLLPVSNSSSDGRNGWGASIIDGMGTMCIMGLDDFFAEALNFTQGIDFSNSKVSETVSVFETTIRYMGGLLSAYELSGYEHQILVKKAQEGQTIPYGEIWFDDNTAVVSTSNIAEAGTLDIEWSRLSQYTGNDTYRSLAEGSVRTIANMPVPLPGLAPQGIDPSSNTFVGEYLSWGGGSDSYFEYLIKYPRLTNTNDTIFADTWAAAVDSSIKNMARNSTVGNYTYIADWNEGELIDVGSHLACFNGGNWILGGKLLNNQTIFDYGLALVGSMTGIGPEVFQWNANGVPSSQKAFYNKHGFWISAADYILRPEVLESNFYAWRATGDTKYIARATSAVHSLKKYLPQPSGGYAGLNDVTNAAAGYIDDQQSFWFAEVLKYLYLTFDDPEHISLNDYVFNTEGQPFQAPPAKDVYGSGQPAIIKGKFVTKTNLPLPAISPNKFLPVLI</sequence>
<evidence type="ECO:0000256" key="12">
    <source>
        <dbReference type="PIRSR" id="PIRSR601382-2"/>
    </source>
</evidence>
<evidence type="ECO:0000256" key="13">
    <source>
        <dbReference type="RuleBase" id="RU361193"/>
    </source>
</evidence>
<dbReference type="EC" id="3.2.1.-" evidence="13"/>
<feature type="binding site" evidence="12">
    <location>
        <position position="477"/>
    </location>
    <ligand>
        <name>Ca(2+)</name>
        <dbReference type="ChEBI" id="CHEBI:29108"/>
    </ligand>
</feature>
<keyword evidence="5 13" id="KW-0378">Hydrolase</keyword>
<evidence type="ECO:0000313" key="16">
    <source>
        <dbReference type="Proteomes" id="UP000799118"/>
    </source>
</evidence>
<evidence type="ECO:0000256" key="9">
    <source>
        <dbReference type="ARBA" id="ARBA00047669"/>
    </source>
</evidence>
<dbReference type="GO" id="GO:0036503">
    <property type="term" value="P:ERAD pathway"/>
    <property type="evidence" value="ECO:0007669"/>
    <property type="project" value="UniProtKB-ARBA"/>
</dbReference>
<name>A0A6A4IGK5_9AGAR</name>
<organism evidence="15 16">
    <name type="scientific">Gymnopus androsaceus JB14</name>
    <dbReference type="NCBI Taxonomy" id="1447944"/>
    <lineage>
        <taxon>Eukaryota</taxon>
        <taxon>Fungi</taxon>
        <taxon>Dikarya</taxon>
        <taxon>Basidiomycota</taxon>
        <taxon>Agaricomycotina</taxon>
        <taxon>Agaricomycetes</taxon>
        <taxon>Agaricomycetidae</taxon>
        <taxon>Agaricales</taxon>
        <taxon>Marasmiineae</taxon>
        <taxon>Omphalotaceae</taxon>
        <taxon>Gymnopus</taxon>
    </lineage>
</organism>
<evidence type="ECO:0000256" key="2">
    <source>
        <dbReference type="ARBA" id="ARBA00004922"/>
    </source>
</evidence>
<evidence type="ECO:0000256" key="10">
    <source>
        <dbReference type="ARBA" id="ARBA00048605"/>
    </source>
</evidence>
<proteinExistence type="inferred from homology"/>
<comment type="pathway">
    <text evidence="2">Protein modification; protein glycosylation.</text>
</comment>
<feature type="active site" evidence="11">
    <location>
        <position position="390"/>
    </location>
</feature>
<evidence type="ECO:0000313" key="15">
    <source>
        <dbReference type="EMBL" id="KAE9407904.1"/>
    </source>
</evidence>
<comment type="catalytic activity">
    <reaction evidence="10">
        <text>N(4)-(alpha-D-Man-(1-&gt;2)-alpha-D-Man-(1-&gt;2)-alpha-D-Man-(1-&gt;3)-[alpha-D-Man-(1-&gt;2)-alpha-D-Man-(1-&gt;3)-[alpha-D-Man-(1-&gt;2)-alpha-D-Man-(1-&gt;6)]-alpha-D-Man-(1-&gt;6)]-beta-D-Man-(1-&gt;4)-beta-D-GlcNAc-(1-&gt;4)-beta-D-GlcNAc)-L-asparaginyl-[protein] (N-glucan mannose isomer 9A1,2,3B1,2,3) + 4 H2O = N(4)-(alpha-D-Man-(1-&gt;3)-[alpha-D-Man-(1-&gt;3)-[alpha-D-Man-(1-&gt;6)]-alpha-D-Man-(1-&gt;6)]-beta-D-Man-(1-&gt;4)-beta-D-GlcNAc-(1-&gt;4)-beta-D-GlcNAc)-L-asparaginyl-[protein] (N-glucan mannose isomer 5A1,2) + 4 beta-D-mannose</text>
        <dbReference type="Rhea" id="RHEA:56008"/>
        <dbReference type="Rhea" id="RHEA-COMP:14356"/>
        <dbReference type="Rhea" id="RHEA-COMP:14367"/>
        <dbReference type="ChEBI" id="CHEBI:15377"/>
        <dbReference type="ChEBI" id="CHEBI:28563"/>
        <dbReference type="ChEBI" id="CHEBI:59087"/>
        <dbReference type="ChEBI" id="CHEBI:139493"/>
        <dbReference type="EC" id="3.2.1.113"/>
    </reaction>
</comment>
<feature type="active site" description="Proton donor" evidence="11">
    <location>
        <position position="138"/>
    </location>
</feature>
<feature type="signal peptide" evidence="14">
    <location>
        <begin position="1"/>
        <end position="18"/>
    </location>
</feature>
<feature type="active site" evidence="11">
    <location>
        <position position="257"/>
    </location>
</feature>
<evidence type="ECO:0000256" key="7">
    <source>
        <dbReference type="ARBA" id="ARBA00023180"/>
    </source>
</evidence>
<evidence type="ECO:0000256" key="14">
    <source>
        <dbReference type="SAM" id="SignalP"/>
    </source>
</evidence>
<dbReference type="EMBL" id="ML769393">
    <property type="protein sequence ID" value="KAE9407904.1"/>
    <property type="molecule type" value="Genomic_DNA"/>
</dbReference>
<evidence type="ECO:0000256" key="6">
    <source>
        <dbReference type="ARBA" id="ARBA00023157"/>
    </source>
</evidence>
<dbReference type="GO" id="GO:0005975">
    <property type="term" value="P:carbohydrate metabolic process"/>
    <property type="evidence" value="ECO:0007669"/>
    <property type="project" value="InterPro"/>
</dbReference>
<keyword evidence="7" id="KW-0325">Glycoprotein</keyword>
<dbReference type="PANTHER" id="PTHR11742">
    <property type="entry name" value="MANNOSYL-OLIGOSACCHARIDE ALPHA-1,2-MANNOSIDASE-RELATED"/>
    <property type="match status" value="1"/>
</dbReference>
<feature type="chain" id="PRO_5025449110" description="alpha-1,2-Mannosidase" evidence="14">
    <location>
        <begin position="19"/>
        <end position="524"/>
    </location>
</feature>
<evidence type="ECO:0000256" key="5">
    <source>
        <dbReference type="ARBA" id="ARBA00022801"/>
    </source>
</evidence>
<gene>
    <name evidence="15" type="ORF">BT96DRAFT_986136</name>
</gene>
<dbReference type="SUPFAM" id="SSF48225">
    <property type="entry name" value="Seven-hairpin glycosidases"/>
    <property type="match status" value="1"/>
</dbReference>
<dbReference type="GO" id="GO:0016020">
    <property type="term" value="C:membrane"/>
    <property type="evidence" value="ECO:0007669"/>
    <property type="project" value="InterPro"/>
</dbReference>
<keyword evidence="4 14" id="KW-0732">Signal</keyword>
<reference evidence="15" key="1">
    <citation type="journal article" date="2019" name="Environ. Microbiol.">
        <title>Fungal ecological strategies reflected in gene transcription - a case study of two litter decomposers.</title>
        <authorList>
            <person name="Barbi F."/>
            <person name="Kohler A."/>
            <person name="Barry K."/>
            <person name="Baskaran P."/>
            <person name="Daum C."/>
            <person name="Fauchery L."/>
            <person name="Ihrmark K."/>
            <person name="Kuo A."/>
            <person name="LaButti K."/>
            <person name="Lipzen A."/>
            <person name="Morin E."/>
            <person name="Grigoriev I.V."/>
            <person name="Henrissat B."/>
            <person name="Lindahl B."/>
            <person name="Martin F."/>
        </authorList>
    </citation>
    <scope>NUCLEOTIDE SEQUENCE</scope>
    <source>
        <strain evidence="15">JB14</strain>
    </source>
</reference>
<keyword evidence="16" id="KW-1185">Reference proteome</keyword>
<comment type="similarity">
    <text evidence="3 13">Belongs to the glycosyl hydrolase 47 family.</text>
</comment>